<name>A0A031LS23_9CREN</name>
<gene>
    <name evidence="1" type="ORF">CM19_03660</name>
</gene>
<dbReference type="InterPro" id="IPR029058">
    <property type="entry name" value="AB_hydrolase_fold"/>
</dbReference>
<dbReference type="PANTHER" id="PTHR48098">
    <property type="entry name" value="ENTEROCHELIN ESTERASE-RELATED"/>
    <property type="match status" value="1"/>
</dbReference>
<accession>A0A031LS23</accession>
<dbReference type="Proteomes" id="UP000024332">
    <property type="component" value="Unassembled WGS sequence"/>
</dbReference>
<evidence type="ECO:0000313" key="1">
    <source>
        <dbReference type="EMBL" id="EZQ10545.1"/>
    </source>
</evidence>
<proteinExistence type="predicted"/>
<dbReference type="PANTHER" id="PTHR48098:SF3">
    <property type="entry name" value="IRON(III) ENTEROBACTIN ESTERASE"/>
    <property type="match status" value="1"/>
</dbReference>
<dbReference type="AlphaFoldDB" id="A0A031LS23"/>
<dbReference type="InterPro" id="IPR000801">
    <property type="entry name" value="Esterase-like"/>
</dbReference>
<dbReference type="STRING" id="1160895.CM19_03660"/>
<comment type="caution">
    <text evidence="1">The sequence shown here is derived from an EMBL/GenBank/DDBJ whole genome shotgun (WGS) entry which is preliminary data.</text>
</comment>
<dbReference type="RefSeq" id="WP_048099045.1">
    <property type="nucleotide sequence ID" value="NZ_JFZT01000021.1"/>
</dbReference>
<dbReference type="OrthoDB" id="39489at2157"/>
<dbReference type="Pfam" id="PF00756">
    <property type="entry name" value="Esterase"/>
    <property type="match status" value="1"/>
</dbReference>
<dbReference type="EMBL" id="JFZT01000021">
    <property type="protein sequence ID" value="EZQ10545.1"/>
    <property type="molecule type" value="Genomic_DNA"/>
</dbReference>
<evidence type="ECO:0000313" key="2">
    <source>
        <dbReference type="Proteomes" id="UP000024332"/>
    </source>
</evidence>
<dbReference type="Gene3D" id="3.40.50.1820">
    <property type="entry name" value="alpha/beta hydrolase"/>
    <property type="match status" value="1"/>
</dbReference>
<keyword evidence="2" id="KW-1185">Reference proteome</keyword>
<dbReference type="InterPro" id="IPR050583">
    <property type="entry name" value="Mycobacterial_A85_antigen"/>
</dbReference>
<organism evidence="1 2">
    <name type="scientific">Candidatus Acidianus copahuensis</name>
    <dbReference type="NCBI Taxonomy" id="1160895"/>
    <lineage>
        <taxon>Archaea</taxon>
        <taxon>Thermoproteota</taxon>
        <taxon>Thermoprotei</taxon>
        <taxon>Sulfolobales</taxon>
        <taxon>Sulfolobaceae</taxon>
        <taxon>Acidianus</taxon>
    </lineage>
</organism>
<dbReference type="SUPFAM" id="SSF53474">
    <property type="entry name" value="alpha/beta-Hydrolases"/>
    <property type="match status" value="1"/>
</dbReference>
<sequence length="312" mass="36111">MKHDIMTIESESLKDNFLKDPYVRELHIYTPDQLDEGLPLFIELAGIKWSRNTSNIFHHIMHNLLDKEKIKAIVVNPDFRTKYSMNQYINSPAVGNYEDFIINELIPQVREKYGTGNVALFGKSSGGFGSFTLAVKHPDIVNGFADHFGDSCFFYLYAQDFVYAVKYLHDKDVRQAISELISKEPNDDEMRVLNVLGSSAFYSYNVKKECGFDLPFTCSGEIVEDVWKRWIANDPVKTVSNYRDELRKMKAIYLDVGKNDEYNLFIGMRTLHKKMENLGITHFFEEFDGGHFGNSTRYCKSLPYLYEKLVDS</sequence>
<protein>
    <submittedName>
        <fullName evidence="1">Esterase</fullName>
    </submittedName>
</protein>
<reference evidence="1 2" key="1">
    <citation type="submission" date="2014-03" db="EMBL/GenBank/DDBJ databases">
        <title>Draft genome sequence of the novel thermoacidophilic archaea Acidianus copahuensis ALE1 strain, isolated from Copahue volcanic area in Neuquen Argentina.</title>
        <authorList>
            <person name="Urbieta M.S."/>
            <person name="Rascovan N."/>
            <person name="Castro C."/>
            <person name="Revale S."/>
            <person name="Giaveno M.A."/>
            <person name="Vazquez M.P."/>
            <person name="Donati E.R."/>
        </authorList>
    </citation>
    <scope>NUCLEOTIDE SEQUENCE [LARGE SCALE GENOMIC DNA]</scope>
    <source>
        <strain evidence="1 2">ALE1</strain>
    </source>
</reference>